<evidence type="ECO:0000256" key="3">
    <source>
        <dbReference type="ARBA" id="ARBA00023125"/>
    </source>
</evidence>
<reference evidence="6 7" key="1">
    <citation type="submission" date="2018-09" db="EMBL/GenBank/DDBJ databases">
        <title>Paenibacillus aracenensis nov. sp. isolated from a cave in southern Spain.</title>
        <authorList>
            <person name="Jurado V."/>
            <person name="Gutierrez-Patricio S."/>
            <person name="Gonzalez-Pimentel J.L."/>
            <person name="Miller A.Z."/>
            <person name="Laiz L."/>
            <person name="Saiz-Jimenez C."/>
        </authorList>
    </citation>
    <scope>NUCLEOTIDE SEQUENCE [LARGE SCALE GENOMIC DNA]</scope>
    <source>
        <strain evidence="6 7">JCM 19203</strain>
    </source>
</reference>
<dbReference type="Pfam" id="PF06445">
    <property type="entry name" value="GyrI-like"/>
    <property type="match status" value="1"/>
</dbReference>
<evidence type="ECO:0000259" key="5">
    <source>
        <dbReference type="PROSITE" id="PS50937"/>
    </source>
</evidence>
<evidence type="ECO:0000256" key="1">
    <source>
        <dbReference type="ARBA" id="ARBA00022491"/>
    </source>
</evidence>
<dbReference type="InterPro" id="IPR029442">
    <property type="entry name" value="GyrI-like"/>
</dbReference>
<sequence length="274" mass="31223">MLSIGEFSKICGVSTKTLRYYAEIGLIHPEEVNPESGYRYYSIRQLKTMLLINRLKSYHFPLEEIKTMLEWEQDQADEKLSAALQRKAFELQQQIDAYTYTLKQMKKDASHLGQGIPMMAYLDGIDVQLVETPSMNLLYSRQMLGADDYAAGYGLYLSKLYEKIAKEKLTILGTPMTIYHSPEYHPSGNDTEFAIPVKEIVTGTRDFPGGLCAKSVLKGPYVGMSSVLARLREWIELEGFEVIRSPYEIYVTDPAQLVDPGDNVTEIYFPVRKK</sequence>
<gene>
    <name evidence="6" type="ORF">D3P09_00460</name>
</gene>
<dbReference type="SUPFAM" id="SSF55136">
    <property type="entry name" value="Probable bacterial effector-binding domain"/>
    <property type="match status" value="1"/>
</dbReference>
<name>A0A3A6PJK7_9BACL</name>
<dbReference type="PANTHER" id="PTHR30204:SF69">
    <property type="entry name" value="MERR-FAMILY TRANSCRIPTIONAL REGULATOR"/>
    <property type="match status" value="1"/>
</dbReference>
<feature type="domain" description="HTH merR-type" evidence="5">
    <location>
        <begin position="1"/>
        <end position="71"/>
    </location>
</feature>
<keyword evidence="2" id="KW-0805">Transcription regulation</keyword>
<dbReference type="CDD" id="cd01107">
    <property type="entry name" value="HTH_BmrR"/>
    <property type="match status" value="1"/>
</dbReference>
<dbReference type="GO" id="GO:0003700">
    <property type="term" value="F:DNA-binding transcription factor activity"/>
    <property type="evidence" value="ECO:0007669"/>
    <property type="project" value="InterPro"/>
</dbReference>
<dbReference type="InterPro" id="IPR009061">
    <property type="entry name" value="DNA-bd_dom_put_sf"/>
</dbReference>
<dbReference type="PANTHER" id="PTHR30204">
    <property type="entry name" value="REDOX-CYCLING DRUG-SENSING TRANSCRIPTIONAL ACTIVATOR SOXR"/>
    <property type="match status" value="1"/>
</dbReference>
<keyword evidence="1" id="KW-0678">Repressor</keyword>
<dbReference type="GO" id="GO:0003677">
    <property type="term" value="F:DNA binding"/>
    <property type="evidence" value="ECO:0007669"/>
    <property type="project" value="UniProtKB-KW"/>
</dbReference>
<accession>A0A3A6PJK7</accession>
<dbReference type="Proteomes" id="UP000267798">
    <property type="component" value="Unassembled WGS sequence"/>
</dbReference>
<evidence type="ECO:0000256" key="4">
    <source>
        <dbReference type="ARBA" id="ARBA00023163"/>
    </source>
</evidence>
<evidence type="ECO:0000313" key="7">
    <source>
        <dbReference type="Proteomes" id="UP000267798"/>
    </source>
</evidence>
<proteinExistence type="predicted"/>
<comment type="caution">
    <text evidence="6">The sequence shown here is derived from an EMBL/GenBank/DDBJ whole genome shotgun (WGS) entry which is preliminary data.</text>
</comment>
<dbReference type="SMART" id="SM00422">
    <property type="entry name" value="HTH_MERR"/>
    <property type="match status" value="1"/>
</dbReference>
<evidence type="ECO:0000256" key="2">
    <source>
        <dbReference type="ARBA" id="ARBA00023015"/>
    </source>
</evidence>
<dbReference type="InterPro" id="IPR000551">
    <property type="entry name" value="MerR-type_HTH_dom"/>
</dbReference>
<evidence type="ECO:0000313" key="6">
    <source>
        <dbReference type="EMBL" id="RJX40530.1"/>
    </source>
</evidence>
<dbReference type="InterPro" id="IPR047057">
    <property type="entry name" value="MerR_fam"/>
</dbReference>
<dbReference type="PROSITE" id="PS50937">
    <property type="entry name" value="HTH_MERR_2"/>
    <property type="match status" value="1"/>
</dbReference>
<keyword evidence="7" id="KW-1185">Reference proteome</keyword>
<keyword evidence="4" id="KW-0804">Transcription</keyword>
<dbReference type="Pfam" id="PF13411">
    <property type="entry name" value="MerR_1"/>
    <property type="match status" value="1"/>
</dbReference>
<protein>
    <submittedName>
        <fullName evidence="6">MerR family transcriptional regulator</fullName>
    </submittedName>
</protein>
<dbReference type="SMART" id="SM00871">
    <property type="entry name" value="AraC_E_bind"/>
    <property type="match status" value="1"/>
</dbReference>
<dbReference type="OrthoDB" id="9773308at2"/>
<dbReference type="InterPro" id="IPR011256">
    <property type="entry name" value="Reg_factor_effector_dom_sf"/>
</dbReference>
<dbReference type="EMBL" id="QXQB01000001">
    <property type="protein sequence ID" value="RJX40530.1"/>
    <property type="molecule type" value="Genomic_DNA"/>
</dbReference>
<dbReference type="InterPro" id="IPR010499">
    <property type="entry name" value="AraC_E-bd"/>
</dbReference>
<organism evidence="6 7">
    <name type="scientific">Paenibacillus pinisoli</name>
    <dbReference type="NCBI Taxonomy" id="1276110"/>
    <lineage>
        <taxon>Bacteria</taxon>
        <taxon>Bacillati</taxon>
        <taxon>Bacillota</taxon>
        <taxon>Bacilli</taxon>
        <taxon>Bacillales</taxon>
        <taxon>Paenibacillaceae</taxon>
        <taxon>Paenibacillus</taxon>
    </lineage>
</organism>
<dbReference type="RefSeq" id="WP_120106121.1">
    <property type="nucleotide sequence ID" value="NZ_QXQB01000001.1"/>
</dbReference>
<dbReference type="SUPFAM" id="SSF46955">
    <property type="entry name" value="Putative DNA-binding domain"/>
    <property type="match status" value="1"/>
</dbReference>
<dbReference type="Gene3D" id="1.10.1660.10">
    <property type="match status" value="1"/>
</dbReference>
<dbReference type="AlphaFoldDB" id="A0A3A6PJK7"/>
<dbReference type="Gene3D" id="3.20.80.10">
    <property type="entry name" value="Regulatory factor, effector binding domain"/>
    <property type="match status" value="1"/>
</dbReference>
<keyword evidence="3" id="KW-0238">DNA-binding</keyword>